<organism evidence="1 2">
    <name type="scientific">Paenibacillus dokdonensis</name>
    <dbReference type="NCBI Taxonomy" id="2567944"/>
    <lineage>
        <taxon>Bacteria</taxon>
        <taxon>Bacillati</taxon>
        <taxon>Bacillota</taxon>
        <taxon>Bacilli</taxon>
        <taxon>Bacillales</taxon>
        <taxon>Paenibacillaceae</taxon>
        <taxon>Paenibacillus</taxon>
    </lineage>
</organism>
<comment type="caution">
    <text evidence="1">The sequence shown here is derived from an EMBL/GenBank/DDBJ whole genome shotgun (WGS) entry which is preliminary data.</text>
</comment>
<keyword evidence="2" id="KW-1185">Reference proteome</keyword>
<evidence type="ECO:0000313" key="2">
    <source>
        <dbReference type="Proteomes" id="UP001344632"/>
    </source>
</evidence>
<dbReference type="Proteomes" id="UP001344632">
    <property type="component" value="Unassembled WGS sequence"/>
</dbReference>
<protein>
    <submittedName>
        <fullName evidence="1">Uncharacterized protein</fullName>
    </submittedName>
</protein>
<evidence type="ECO:0000313" key="1">
    <source>
        <dbReference type="EMBL" id="MEC0239762.1"/>
    </source>
</evidence>
<sequence length="82" mass="9288">MKIEIEVRTFGKVEVQGTEDDYQSTEIARVFNLPNETTLGELESFLTKLFGEVENGYSNPKQRLGKITMRAKKANGDNVYLS</sequence>
<name>A0ABU6GJ40_9BACL</name>
<dbReference type="RefSeq" id="WP_326086998.1">
    <property type="nucleotide sequence ID" value="NZ_JARLKZ010000005.1"/>
</dbReference>
<reference evidence="1 2" key="1">
    <citation type="submission" date="2023-03" db="EMBL/GenBank/DDBJ databases">
        <title>Bacillus Genome Sequencing.</title>
        <authorList>
            <person name="Dunlap C."/>
        </authorList>
    </citation>
    <scope>NUCLEOTIDE SEQUENCE [LARGE SCALE GENOMIC DNA]</scope>
    <source>
        <strain evidence="1 2">BD-525</strain>
    </source>
</reference>
<gene>
    <name evidence="1" type="ORF">P4H66_07810</name>
</gene>
<accession>A0ABU6GJ40</accession>
<proteinExistence type="predicted"/>
<dbReference type="EMBL" id="JARLKZ010000005">
    <property type="protein sequence ID" value="MEC0239762.1"/>
    <property type="molecule type" value="Genomic_DNA"/>
</dbReference>